<dbReference type="Proteomes" id="UP000183144">
    <property type="component" value="Unassembled WGS sequence"/>
</dbReference>
<reference evidence="1 2" key="1">
    <citation type="journal article" date="2016" name="Environ. Microbiol.">
        <title>Genomic resolution of a cold subsurface aquifer community provides metabolic insights for novel microbes adapted to high CO concentrations.</title>
        <authorList>
            <person name="Probst A.J."/>
            <person name="Castelle C.J."/>
            <person name="Singh A."/>
            <person name="Brown C.T."/>
            <person name="Anantharaman K."/>
            <person name="Sharon I."/>
            <person name="Hug L.A."/>
            <person name="Burstein D."/>
            <person name="Emerson J.B."/>
            <person name="Thomas B.C."/>
            <person name="Banfield J.F."/>
        </authorList>
    </citation>
    <scope>NUCLEOTIDE SEQUENCE [LARGE SCALE GENOMIC DNA]</scope>
    <source>
        <strain evidence="1">CG1_02_47_37</strain>
    </source>
</reference>
<dbReference type="SUPFAM" id="SSF48371">
    <property type="entry name" value="ARM repeat"/>
    <property type="match status" value="1"/>
</dbReference>
<dbReference type="Gene3D" id="1.25.10.90">
    <property type="match status" value="1"/>
</dbReference>
<name>A0A1J4RSD5_9BACT</name>
<dbReference type="EMBL" id="MNUI01000038">
    <property type="protein sequence ID" value="OIN89220.1"/>
    <property type="molecule type" value="Genomic_DNA"/>
</dbReference>
<gene>
    <name evidence="1" type="ORF">AUJ59_02185</name>
</gene>
<comment type="caution">
    <text evidence="1">The sequence shown here is derived from an EMBL/GenBank/DDBJ whole genome shotgun (WGS) entry which is preliminary data.</text>
</comment>
<evidence type="ECO:0000313" key="1">
    <source>
        <dbReference type="EMBL" id="OIN89220.1"/>
    </source>
</evidence>
<dbReference type="AlphaFoldDB" id="A0A1J4RSD5"/>
<dbReference type="PANTHER" id="PTHR34070">
    <property type="entry name" value="ARMADILLO-TYPE FOLD"/>
    <property type="match status" value="1"/>
</dbReference>
<dbReference type="CDD" id="cd06561">
    <property type="entry name" value="AlkD_like"/>
    <property type="match status" value="1"/>
</dbReference>
<dbReference type="InterPro" id="IPR016024">
    <property type="entry name" value="ARM-type_fold"/>
</dbReference>
<evidence type="ECO:0008006" key="3">
    <source>
        <dbReference type="Google" id="ProtNLM"/>
    </source>
</evidence>
<protein>
    <recommendedName>
        <fullName evidence="3">DNA alkylation repair protein</fullName>
    </recommendedName>
</protein>
<dbReference type="STRING" id="1805034.AUJ59_02185"/>
<organism evidence="1 2">
    <name type="scientific">Candidatus Beckwithbacteria bacterium CG1_02_47_37</name>
    <dbReference type="NCBI Taxonomy" id="1805034"/>
    <lineage>
        <taxon>Bacteria</taxon>
        <taxon>Candidatus Beckwithiibacteriota</taxon>
    </lineage>
</organism>
<accession>A0A1J4RSD5</accession>
<dbReference type="Pfam" id="PF08713">
    <property type="entry name" value="DNA_alkylation"/>
    <property type="match status" value="1"/>
</dbReference>
<proteinExistence type="predicted"/>
<dbReference type="InterPro" id="IPR014825">
    <property type="entry name" value="DNA_alkylation"/>
</dbReference>
<evidence type="ECO:0000313" key="2">
    <source>
        <dbReference type="Proteomes" id="UP000183144"/>
    </source>
</evidence>
<sequence length="246" mass="29125">MKQDKITIAVRRELKKYIDIAYRDGERKFFKEPIKNIGVRLPSRRRVAQKLWPRVNSLTKPQLFKVCEKLFSGFSEETTIASAWLWRSRQKFEAEDFKQFEIWMDKYFDNWSKIDDFCTHVLGYLINHFPRLAPKVFSWTKSKNRWMRRAAAVSLIYPWGKPKQFLPQILKTAQALLEDRDDLVQKGYGWMLKEAGNHNQAAVFDFVMKHKSKMPRTALRYAIEKFPAKLKQQAMTLSHTGCVIIS</sequence>
<dbReference type="PANTHER" id="PTHR34070:SF1">
    <property type="entry name" value="DNA ALKYLATION REPAIR PROTEIN"/>
    <property type="match status" value="1"/>
</dbReference>